<feature type="non-terminal residue" evidence="2">
    <location>
        <position position="102"/>
    </location>
</feature>
<protein>
    <submittedName>
        <fullName evidence="2">Uncharacterized protein</fullName>
    </submittedName>
</protein>
<name>A0ABW8IDN7_9BACI</name>
<reference evidence="2 3" key="1">
    <citation type="submission" date="2023-07" db="EMBL/GenBank/DDBJ databases">
        <title>Bacillus lucianemedeirus sp. nov, a new species isolated from an immunobiological production facility.</title>
        <authorList>
            <person name="Costa L.V."/>
            <person name="Miranda R.V.S.L."/>
            <person name="Brandao M.L.L."/>
            <person name="Reis C.M.F."/>
            <person name="Frazao A.M."/>
            <person name="Cruz F.V."/>
            <person name="Baio P.V.P."/>
            <person name="Veras J.F.C."/>
            <person name="Ramos J.N."/>
            <person name="Vieira V."/>
        </authorList>
    </citation>
    <scope>NUCLEOTIDE SEQUENCE [LARGE SCALE GENOMIC DNA]</scope>
    <source>
        <strain evidence="2 3">B190/17</strain>
    </source>
</reference>
<evidence type="ECO:0000313" key="3">
    <source>
        <dbReference type="Proteomes" id="UP001619911"/>
    </source>
</evidence>
<proteinExistence type="predicted"/>
<gene>
    <name evidence="2" type="ORF">QYG89_17055</name>
</gene>
<dbReference type="RefSeq" id="WP_404319422.1">
    <property type="nucleotide sequence ID" value="NZ_JAUIYO010000056.1"/>
</dbReference>
<evidence type="ECO:0000313" key="2">
    <source>
        <dbReference type="EMBL" id="MFK2827300.1"/>
    </source>
</evidence>
<dbReference type="EMBL" id="JAUIYO010000056">
    <property type="protein sequence ID" value="MFK2827300.1"/>
    <property type="molecule type" value="Genomic_DNA"/>
</dbReference>
<feature type="region of interest" description="Disordered" evidence="1">
    <location>
        <begin position="1"/>
        <end position="20"/>
    </location>
</feature>
<feature type="compositionally biased region" description="Polar residues" evidence="1">
    <location>
        <begin position="1"/>
        <end position="11"/>
    </location>
</feature>
<sequence length="102" mass="10935">MTNASDGSDLSTIGAKKAAFEGSKPDRHIFTMDGKGQFLTADAIKENEDRGQDALNRGHSQQERFHHSSFNAGEAVAGAGEMQVRDGQVELVSDTSGHYRPG</sequence>
<accession>A0ABW8IDN7</accession>
<comment type="caution">
    <text evidence="2">The sequence shown here is derived from an EMBL/GenBank/DDBJ whole genome shotgun (WGS) entry which is preliminary data.</text>
</comment>
<keyword evidence="3" id="KW-1185">Reference proteome</keyword>
<evidence type="ECO:0000256" key="1">
    <source>
        <dbReference type="SAM" id="MobiDB-lite"/>
    </source>
</evidence>
<organism evidence="2 3">
    <name type="scientific">Bacillus lumedeiriae</name>
    <dbReference type="NCBI Taxonomy" id="3058829"/>
    <lineage>
        <taxon>Bacteria</taxon>
        <taxon>Bacillati</taxon>
        <taxon>Bacillota</taxon>
        <taxon>Bacilli</taxon>
        <taxon>Bacillales</taxon>
        <taxon>Bacillaceae</taxon>
        <taxon>Bacillus</taxon>
    </lineage>
</organism>
<dbReference type="Proteomes" id="UP001619911">
    <property type="component" value="Unassembled WGS sequence"/>
</dbReference>